<proteinExistence type="predicted"/>
<sequence length="60" mass="6971">MKRESTLKFITSLLPTMKSTTCISRQAGRQMRREKEEEEEEEKALGSSAKTKIKKKKLKI</sequence>
<evidence type="ECO:0000313" key="2">
    <source>
        <dbReference type="Ensembl" id="ENSPTIP00000002583.1"/>
    </source>
</evidence>
<reference evidence="2" key="2">
    <citation type="submission" date="2025-09" db="UniProtKB">
        <authorList>
            <consortium name="Ensembl"/>
        </authorList>
    </citation>
    <scope>IDENTIFICATION</scope>
</reference>
<name>A0A8C9JCC7_PANTA</name>
<accession>A0A8C9JCC7</accession>
<dbReference type="AlphaFoldDB" id="A0A8C9JCC7"/>
<dbReference type="GeneTree" id="ENSGT00910000148145"/>
<reference evidence="2" key="1">
    <citation type="submission" date="2025-08" db="UniProtKB">
        <authorList>
            <consortium name="Ensembl"/>
        </authorList>
    </citation>
    <scope>IDENTIFICATION</scope>
</reference>
<feature type="compositionally biased region" description="Basic residues" evidence="1">
    <location>
        <begin position="51"/>
        <end position="60"/>
    </location>
</feature>
<dbReference type="Ensembl" id="ENSPTIT00000006266.1">
    <property type="protein sequence ID" value="ENSPTIP00000002583.1"/>
    <property type="gene ID" value="ENSPTIG00000005570.1"/>
</dbReference>
<evidence type="ECO:0000256" key="1">
    <source>
        <dbReference type="SAM" id="MobiDB-lite"/>
    </source>
</evidence>
<protein>
    <submittedName>
        <fullName evidence="2">Uncharacterized protein</fullName>
    </submittedName>
</protein>
<evidence type="ECO:0000313" key="3">
    <source>
        <dbReference type="Proteomes" id="UP000675900"/>
    </source>
</evidence>
<keyword evidence="3" id="KW-1185">Reference proteome</keyword>
<feature type="region of interest" description="Disordered" evidence="1">
    <location>
        <begin position="24"/>
        <end position="60"/>
    </location>
</feature>
<dbReference type="Proteomes" id="UP000675900">
    <property type="component" value="Unassembled WGS sequence"/>
</dbReference>
<organism evidence="2 3">
    <name type="scientific">Panthera tigris altaica</name>
    <name type="common">Siberian tiger</name>
    <dbReference type="NCBI Taxonomy" id="74533"/>
    <lineage>
        <taxon>Eukaryota</taxon>
        <taxon>Metazoa</taxon>
        <taxon>Chordata</taxon>
        <taxon>Craniata</taxon>
        <taxon>Vertebrata</taxon>
        <taxon>Euteleostomi</taxon>
        <taxon>Mammalia</taxon>
        <taxon>Eutheria</taxon>
        <taxon>Laurasiatheria</taxon>
        <taxon>Carnivora</taxon>
        <taxon>Feliformia</taxon>
        <taxon>Felidae</taxon>
        <taxon>Pantherinae</taxon>
        <taxon>Panthera</taxon>
    </lineage>
</organism>